<dbReference type="SUPFAM" id="SSF52540">
    <property type="entry name" value="P-loop containing nucleoside triphosphate hydrolases"/>
    <property type="match status" value="3"/>
</dbReference>
<feature type="domain" description="Dynein heavy chain AAA 5 extension" evidence="19">
    <location>
        <begin position="2079"/>
        <end position="2188"/>
    </location>
</feature>
<evidence type="ECO:0000259" key="15">
    <source>
        <dbReference type="Pfam" id="PF12774"/>
    </source>
</evidence>
<dbReference type="RefSeq" id="XP_029028790.1">
    <property type="nucleotide sequence ID" value="XM_029172957.3"/>
</dbReference>
<evidence type="ECO:0000256" key="11">
    <source>
        <dbReference type="SAM" id="Coils"/>
    </source>
</evidence>
<dbReference type="Pfam" id="PF12780">
    <property type="entry name" value="AAA_8"/>
    <property type="match status" value="1"/>
</dbReference>
<dbReference type="GO" id="GO:0008569">
    <property type="term" value="F:minus-end-directed microtubule motor activity"/>
    <property type="evidence" value="ECO:0007669"/>
    <property type="project" value="InterPro"/>
</dbReference>
<dbReference type="Pfam" id="PF08393">
    <property type="entry name" value="DHC_N2"/>
    <property type="match status" value="1"/>
</dbReference>
<keyword evidence="22" id="KW-1185">Reference proteome</keyword>
<dbReference type="Gene3D" id="1.10.287.2620">
    <property type="match status" value="1"/>
</dbReference>
<dbReference type="InterPro" id="IPR026983">
    <property type="entry name" value="DHC"/>
</dbReference>
<dbReference type="RefSeq" id="XP_029028702.1">
    <property type="nucleotide sequence ID" value="XM_029172869.3"/>
</dbReference>
<feature type="region of interest" description="Disordered" evidence="12">
    <location>
        <begin position="2523"/>
        <end position="2571"/>
    </location>
</feature>
<evidence type="ECO:0000313" key="22">
    <source>
        <dbReference type="Proteomes" id="UP000515150"/>
    </source>
</evidence>
<dbReference type="PANTHER" id="PTHR45703">
    <property type="entry name" value="DYNEIN HEAVY CHAIN"/>
    <property type="match status" value="1"/>
</dbReference>
<dbReference type="GO" id="GO:0045505">
    <property type="term" value="F:dynein intermediate chain binding"/>
    <property type="evidence" value="ECO:0007669"/>
    <property type="project" value="InterPro"/>
</dbReference>
<dbReference type="GO" id="GO:0051959">
    <property type="term" value="F:dynein light intermediate chain binding"/>
    <property type="evidence" value="ECO:0007669"/>
    <property type="project" value="InterPro"/>
</dbReference>
<keyword evidence="4" id="KW-0493">Microtubule</keyword>
<feature type="domain" description="Dynein heavy chain AAA module D4" evidence="17">
    <location>
        <begin position="2654"/>
        <end position="2911"/>
    </location>
</feature>
<evidence type="ECO:0000259" key="13">
    <source>
        <dbReference type="Pfam" id="PF03028"/>
    </source>
</evidence>
<evidence type="ECO:0000256" key="10">
    <source>
        <dbReference type="ARBA" id="ARBA00023212"/>
    </source>
</evidence>
<evidence type="ECO:0000256" key="1">
    <source>
        <dbReference type="ARBA" id="ARBA00004245"/>
    </source>
</evidence>
<gene>
    <name evidence="23 24 25" type="primary">LOC114869037</name>
</gene>
<evidence type="ECO:0000256" key="5">
    <source>
        <dbReference type="ARBA" id="ARBA00022741"/>
    </source>
</evidence>
<dbReference type="Gene3D" id="1.20.920.30">
    <property type="match status" value="1"/>
</dbReference>
<evidence type="ECO:0000259" key="17">
    <source>
        <dbReference type="Pfam" id="PF12780"/>
    </source>
</evidence>
<evidence type="ECO:0000256" key="8">
    <source>
        <dbReference type="ARBA" id="ARBA00023054"/>
    </source>
</evidence>
<dbReference type="Gene3D" id="1.10.8.710">
    <property type="match status" value="1"/>
</dbReference>
<dbReference type="Pfam" id="PF18199">
    <property type="entry name" value="Dynein_C"/>
    <property type="match status" value="1"/>
</dbReference>
<dbReference type="InterPro" id="IPR041228">
    <property type="entry name" value="Dynein_C"/>
</dbReference>
<feature type="domain" description="Dynein heavy chain coiled coil stalk" evidence="16">
    <location>
        <begin position="2925"/>
        <end position="3245"/>
    </location>
</feature>
<comment type="similarity">
    <text evidence="2">Belongs to the dynein heavy chain family.</text>
</comment>
<keyword evidence="9" id="KW-0505">Motor protein</keyword>
<evidence type="ECO:0000256" key="7">
    <source>
        <dbReference type="ARBA" id="ARBA00023017"/>
    </source>
</evidence>
<keyword evidence="6" id="KW-0067">ATP-binding</keyword>
<evidence type="ECO:0000313" key="23">
    <source>
        <dbReference type="RefSeq" id="XP_029028702.1"/>
    </source>
</evidence>
<reference evidence="23 24" key="1">
    <citation type="submission" date="2025-04" db="UniProtKB">
        <authorList>
            <consortium name="RefSeq"/>
        </authorList>
    </citation>
    <scope>IDENTIFICATION</scope>
</reference>
<dbReference type="Gene3D" id="1.20.140.100">
    <property type="entry name" value="Dynein heavy chain, N-terminal domain 2"/>
    <property type="match status" value="1"/>
</dbReference>
<evidence type="ECO:0000256" key="3">
    <source>
        <dbReference type="ARBA" id="ARBA00022490"/>
    </source>
</evidence>
<dbReference type="InterPro" id="IPR013602">
    <property type="entry name" value="Dynein_heavy_linker"/>
</dbReference>
<evidence type="ECO:0000259" key="20">
    <source>
        <dbReference type="Pfam" id="PF18199"/>
    </source>
</evidence>
<dbReference type="KEGG" id="bspl:114869037"/>
<dbReference type="Gene3D" id="3.20.180.20">
    <property type="entry name" value="Dynein heavy chain, N-terminal domain 2"/>
    <property type="match status" value="1"/>
</dbReference>
<dbReference type="OrthoDB" id="5986589at2759"/>
<comment type="subcellular location">
    <subcellularLocation>
        <location evidence="1">Cytoplasm</location>
        <location evidence="1">Cytoskeleton</location>
    </subcellularLocation>
</comment>
<dbReference type="Pfam" id="PF03028">
    <property type="entry name" value="Dynein_heavy"/>
    <property type="match status" value="1"/>
</dbReference>
<dbReference type="InterPro" id="IPR035699">
    <property type="entry name" value="AAA_6"/>
</dbReference>
<dbReference type="Pfam" id="PF12777">
    <property type="entry name" value="MT"/>
    <property type="match status" value="1"/>
</dbReference>
<keyword evidence="7" id="KW-0243">Dynein</keyword>
<evidence type="ECO:0000256" key="6">
    <source>
        <dbReference type="ARBA" id="ARBA00022840"/>
    </source>
</evidence>
<feature type="domain" description="Dynein 2 heavy chain 1 cytoplasmic ATPase lid" evidence="21">
    <location>
        <begin position="2399"/>
        <end position="2492"/>
    </location>
</feature>
<sequence length="4407" mass="498606">MELEQKFQGRRRRVKEKAHTLPPLCVSSGSMPEPLSRDTPMLQTVPSDRPLSVKELPRLMAQVGTERGCALGTDIAVRATAESSAQSIPEKKEQITAVTCKDENRNDIKRGKTARQHKFPLTAIEVVQILIQKKHLAEVKLYYLKEVDERSNRPYDLQVVHSTKAGSEHYIFSPNYVVHMTERGYGGLVSLAEWYRESVLWTALQKISFFRCFRLRKAFTWWIVTVRRALFQRRCMVLQDMLLLALPQFRRAFYLFVGLIEDLKETHLLPLEESKTYTLPEFKNILITKREEFLKLLEKLSQYHAVILNAVKENSHKAHQAIQRHLEYANKPNKCYEPIHLHLVHQQRLKNELAESERTLRKLGNFAYLINQIILQSLVTVIRDDVFYFLNNVLKRTKSQQSCLFITELCFNASNQLTVDQPIKLFQEAASEALLTVGDTIVQMCDTSGFFLEICTNVLRSDFAYNLTPDLCEQPVNTEERHNSDRMTGRTKVCCWQLLKDLSDHWLLLPKQAGLMVHGNMVHGCYYPLSKTQLEWQISISDNKEHIKKKLTRSMQEAEQQHQQLLGNHSWLVDIYLFISQWTHDVLDSMKGKAASLYEEHIQKLRHWTERINMIPPSLSTSNLLLVIHCTNIKETLVKQLRAIEKEVLQQLDEQIRLHSDSLISDLEMVSAELKMEPQHLSEFTKYALMVRESGKKLSDMQKRLKYIHSLQNTVCANYRKMTKQEITLDKKMLGLWNCLIPLLKQADSAVCSRLPSVANALDTMSSFVVCDLENLVSKATSGAFVDPSQNAKEMVTKLNYMCAEVHHLNVKLEQLAKNSQNLQEHTLDLTILTTDLQKVKARKELWELKAAYTTWMEEWELMLFNEVVVSQAQGKVSAWKEQAACLKSAISTDDPVLHDTLTTLENLSLQLAVMAKLKAPTLRHKHWEAIFNGIGLLYVPEKVTVVELMHKQLQLHQKLITRICLNAQAECNMEETFQKLCQRWKEKLFWLDKFTQSELQHGLTGAEGIVSNLQAPNQHFGSEGRFIIIGLEMYCAEIESDRMTLSTMLKSPYSIEFRPQIEDWMQSLQELEQMLRLFKRYQQMWAFLMKMFNETFCNVPKGSLLEQFQPVDKIFKEVMCSVMTDPHVLNFVTSMNKNDNFQIQICQVLINGLLKMEAISNQVMNFVDSLCEQFPRLWFLSDREIIELLSLHPTPLMLEPFVCKCFKGIRGLEVDRKSNCNTNDVKGCVAARYRQMKVLGTFSSFQEHIAFLSPVEPNLNTVVWLGAIEKQLKLTVVQLMKQCAVARKLLEPSCQDLISDQKVGDVPGHIDNQSKDTQTVLDLVLEYPLQCLLVAEEAVWCSAILNAFQELTPIRLSSIKAYNSAKLKNLVHCIRTGATENRSQSVPSKYAMMCVRALVQVTMNHAHQLTQLTEIEGALESSFEWISMMKYHIVPKSHCLKSSNDETCYVDVLGHRFQYGFEYFGPDDWIVNNPSTDRAVFGILFALTSYRCGFVRGPCMSGKNKTVVQLGKALGRMVVTTQCFPTMTPGIVQKRLLGALYTGALLLLDSVNLLTQEVLSLLAQYLVEIHQSFSDRTNSIQRLNDETKSGPGDLECRMTFAGKTFSANVNYGCVLISSSRYTSEVPPSLQFATRPIALTYPDYRVIAEVMLTSVGFLEALSLSQRLVSLISLAKDSFCLPDVLSNEQCSYLVVLQKIISASEIYLQQCVGKGGLSVEIEELSVEPNDSTASHNVPAGTAEKSRKERLRKSCLSVKQGLLEETAIVKSIMTVLVPVLNENEKASRFDIIFKDVFPMAIQFPFFQHYIEEHERNQLKSVVAEFLQAKQFQPDTGIVSSTIALYQTLKRSQTVLLLGPPGGGKTTCYCALAGALNSLAANVGGSDDIVKQDAPQMEAHVFATNWNFVDTMVIFPNGMSHTEVFGDKSGWQDGVLTSVLTETEQREKISELCNNGKKIVKWLIMDGEPVGQPGWLDCVTTLCCTGETSEPSKLHPKLLMEVTDLSGASPSAVTHCSIVHVRATDLWKAAWKSEVDALCCEHRLDQRVLKIWNSLAEDLFSSTFTFLRQKSFNSAICVEGESQMCGLQEVMSFVRILRALLYHYGKEKGKTKPNTDTCMHGADTTDIDSQSKQQQFAIDLFLVAYTWGFGGHLHPRHWPQFDLLVRQVLFNCRYRIIVPGEESVFEHVLKIKTWPKNTLLTTYVSPKYGKYTDLLNLMLKASQPVLLAGEPGSGKTTLCQTLLSFDMPHISLQASPLLSSKDLRNILINISSHKYHEGNMDGATKQPRLLLFVDDLHEAPCDVFGKTSMALELLRESMSKGEILSADTYCFKFLTSGILDYMATCCYSGLGSHQMNALSSRLSRLFSIFVLPCLSVDVILSIHSPKLQVWLKEMPLKQSADEMACCVIAATQTVYRAVLEHFPPTRQRPQFLFSQRDLHKVFSGMYLWRPNIPTTEITQKNKHELSEYEASVFNIVQLWMHECMRTFSDRLCSEDETRTLVSIIAKAATAHFGIRSVEDRPLVTSLVTPTSSTETAGQTDESQDLQSQPQDAKASGQSKQQKDCSMIEPSLQSEKHLSGEENLKTLQHMEDLMTQLVFGPDLLEPLNLVDCQPNVKCSSSYNKLDLNVLMHKLSAFMDQKEADGNDHDSMCNIRSRYIVSRQRVRQLLHILRALLMPGGHGVLIGLDRGTGRKTTVRLAACLAGYQLMEVHSGNEDKLHDILKDAGNQTRVSGCNVIILVHEGISQRAREELLVAMAQRSYPALHTEEEVKKLIHKMTAVNKSRRFLMDSWIFEKYLSQVHRNVHVFLLLSITMSESEKPSIDGPSVWNKQMTKALSLSCCVEVYQSWSNQCLMEAATQCLPTILYKMNQEGLEPSLSVAMAGIHQSACHYASVLLDAQPFSPQTYMDFIAYFGYLCNHLHKQWQNSTNRIDSVVAHLDAMNTTAEKYKQQLKRLREKVAETQQCEQSLLRAVDDQKPLTGEAERMCLVEKQNLHRIEKQIHQAQIEERPIFQTGLKILQCLNPSDLEEVRHYRDPPDGVVRIMDAICLLFNHPPGWESAKQLLGRSNFFQELEFFDRNNLTNEQLQQLGQIVHSPQFAPESVREVSKACESLCRWVQALYEWCLMKPQLSGKRQLEALAREVRAKLLQARQHKEDALHRLQELKLQLQLIQNDLEQQLIELSKYEHMEKEATAVVGQVKTHIIHWKAASKKSELQTQNRPGDAIILAAVIAYLGPFAPDIRAELLSKWRELCHRGYIDINPEDPRASLFASTASSFPPAGLPISLSETWQQPLGQALGWNDWQLQDTGPARLLVRLLLWGYTSAWNQHWPLLADIQIHNEICHQSWKTTGGNKQLETEFGLVLSAADDKLLDKLYQAAETGLMVLVTHVESAKPSPQFLARLVRSGKNHHVQPPHPGFRLFLCTHLPVRLLNNEIHPSILSQVNVVDLSLSSEEIQDLILTKVLQSDCKKLLIQHLSLQKEKNRLQEKLFKEQDALVDFILKCNTSLQDSGFVPCVAARQEAVKKLQSEIQQLTDELDYHESLVTTPRELARLAAALNQSLQDMSILSPAYYFSLHGFIRSMQEAVIVKDRPLVIYTFGNVLGDIVPEITNRMVAQLLTQYKPCLFKSHFAVLKLLVSLALLQYNGLCSEGERVAFLRGLEDIDHTVINVKSTGSLPSWIPAHIHPELLCLEKIPSFRGLIASLSTSPIQWKEYLHLPSSTVIGRVPCRSHAHLSLLQRALLWKTVVPHALQAVAEAITACNLSLWAQTAGTEVPHASDPEALSKYIVKHKGPIILTLPSPRGGGWTTIQPFDLINKMAFHVEQAKKIQVKVVFLGALCEREAIFSALDKAVTNGHWLVFNDCHLLEQWKSEVMVHLSELIHSVNDEPHLVHPCFQLWFMTQEHSSHLIPAALRMRALPLVCDSPFDLKEELRCSLRQVASVTPCQSLLNVTADDTESLLCCAIFHSVLLQRQNYKYLRQGRIYNWSQEDLQVLINAHNCIARICPNRTKVLQYIAVNLVHGSHVLDSADLEEVESVAKVFLSRFPPLWASGAKVSSVISSCNHLDLSEIMQILSSHLDSPSHSDQLMLGFSAEVAAEIIKISSHSLNVLLRASQTPLGIVRHVSTQLNRPSELPTLSQARERLQELKSHLTAANLGSRVKVAGAVCHSPLRDFLQEEWDELIDLVSSIASQLQQPVQFRLLTVAFLLELSALSQLERRAELLSAYLWHHDISDPPAAYRLSAFRNSRGFLVAVIREAAHVNHKYISDVSLHFQIVSDSTHSASAPLDAVYLCGLELRGATWDSQHRAIQDSTLLQPCLMPLVCLKAQVRSTDTFACKTSYSMSPRNVHVSDASASVGPRLPVYHCPLYVDAEAGDGGQSHSKIITVIPLQTRLNPLLCSLRGMRLVSTL</sequence>
<feature type="domain" description="Dynein heavy chain ATP-binding dynein motor region" evidence="18">
    <location>
        <begin position="3324"/>
        <end position="3498"/>
    </location>
</feature>
<dbReference type="InterPro" id="IPR043160">
    <property type="entry name" value="Dynein_C_barrel"/>
</dbReference>
<dbReference type="Pfam" id="PF12775">
    <property type="entry name" value="AAA_7"/>
    <property type="match status" value="1"/>
</dbReference>
<organism evidence="22 23">
    <name type="scientific">Betta splendens</name>
    <name type="common">Siamese fighting fish</name>
    <dbReference type="NCBI Taxonomy" id="158456"/>
    <lineage>
        <taxon>Eukaryota</taxon>
        <taxon>Metazoa</taxon>
        <taxon>Chordata</taxon>
        <taxon>Craniata</taxon>
        <taxon>Vertebrata</taxon>
        <taxon>Euteleostomi</taxon>
        <taxon>Actinopterygii</taxon>
        <taxon>Neopterygii</taxon>
        <taxon>Teleostei</taxon>
        <taxon>Neoteleostei</taxon>
        <taxon>Acanthomorphata</taxon>
        <taxon>Anabantaria</taxon>
        <taxon>Anabantiformes</taxon>
        <taxon>Anabantoidei</taxon>
        <taxon>Osphronemidae</taxon>
        <taxon>Betta</taxon>
    </lineage>
</organism>
<dbReference type="RefSeq" id="XP_040925607.1">
    <property type="nucleotide sequence ID" value="XM_041069673.1"/>
</dbReference>
<evidence type="ECO:0000256" key="4">
    <source>
        <dbReference type="ARBA" id="ARBA00022701"/>
    </source>
</evidence>
<dbReference type="Pfam" id="PF12781">
    <property type="entry name" value="AAA_9"/>
    <property type="match status" value="1"/>
</dbReference>
<feature type="domain" description="Dynein heavy chain C-terminal" evidence="20">
    <location>
        <begin position="4211"/>
        <end position="4401"/>
    </location>
</feature>
<dbReference type="InterPro" id="IPR054354">
    <property type="entry name" value="DYNC2H1-like_lid"/>
</dbReference>
<accession>A0A6P7P825</accession>
<dbReference type="InterPro" id="IPR042219">
    <property type="entry name" value="AAA_lid_11_sf"/>
</dbReference>
<feature type="coiled-coil region" evidence="11">
    <location>
        <begin position="541"/>
        <end position="568"/>
    </location>
</feature>
<evidence type="ECO:0000259" key="16">
    <source>
        <dbReference type="Pfam" id="PF12777"/>
    </source>
</evidence>
<feature type="domain" description="Dynein heavy chain hydrolytic ATP-binding dynein motor region" evidence="15">
    <location>
        <begin position="1460"/>
        <end position="1677"/>
    </location>
</feature>
<dbReference type="InterPro" id="IPR024317">
    <property type="entry name" value="Dynein_heavy_chain_D4_dom"/>
</dbReference>
<dbReference type="InterPro" id="IPR035706">
    <property type="entry name" value="AAA_9"/>
</dbReference>
<evidence type="ECO:0000256" key="12">
    <source>
        <dbReference type="SAM" id="MobiDB-lite"/>
    </source>
</evidence>
<dbReference type="Gene3D" id="1.20.58.1120">
    <property type="match status" value="1"/>
</dbReference>
<evidence type="ECO:0000256" key="2">
    <source>
        <dbReference type="ARBA" id="ARBA00008887"/>
    </source>
</evidence>
<dbReference type="GO" id="GO:0007018">
    <property type="term" value="P:microtubule-based movement"/>
    <property type="evidence" value="ECO:0007669"/>
    <property type="project" value="InterPro"/>
</dbReference>
<evidence type="ECO:0000259" key="14">
    <source>
        <dbReference type="Pfam" id="PF08393"/>
    </source>
</evidence>
<dbReference type="GO" id="GO:0005874">
    <property type="term" value="C:microtubule"/>
    <property type="evidence" value="ECO:0007669"/>
    <property type="project" value="UniProtKB-KW"/>
</dbReference>
<evidence type="ECO:0000313" key="24">
    <source>
        <dbReference type="RefSeq" id="XP_029028790.1"/>
    </source>
</evidence>
<dbReference type="Pfam" id="PF22597">
    <property type="entry name" value="DYN_lid"/>
    <property type="match status" value="1"/>
</dbReference>
<dbReference type="Gene3D" id="3.40.50.300">
    <property type="entry name" value="P-loop containing nucleotide triphosphate hydrolases"/>
    <property type="match status" value="6"/>
</dbReference>
<dbReference type="Gene3D" id="1.10.8.720">
    <property type="entry name" value="Region D6 of dynein motor"/>
    <property type="match status" value="1"/>
</dbReference>
<dbReference type="Gene3D" id="1.20.920.20">
    <property type="match status" value="1"/>
</dbReference>
<keyword evidence="10" id="KW-0206">Cytoskeleton</keyword>
<dbReference type="InterPro" id="IPR004273">
    <property type="entry name" value="Dynein_heavy_D6_P-loop"/>
</dbReference>
<proteinExistence type="inferred from homology"/>
<dbReference type="InterPro" id="IPR042222">
    <property type="entry name" value="Dynein_2_N"/>
</dbReference>
<feature type="compositionally biased region" description="Polar residues" evidence="12">
    <location>
        <begin position="2530"/>
        <end position="2555"/>
    </location>
</feature>
<feature type="domain" description="Dynein heavy chain linker" evidence="14">
    <location>
        <begin position="838"/>
        <end position="1284"/>
    </location>
</feature>
<dbReference type="GO" id="GO:0030286">
    <property type="term" value="C:dynein complex"/>
    <property type="evidence" value="ECO:0007669"/>
    <property type="project" value="UniProtKB-KW"/>
</dbReference>
<dbReference type="Pfam" id="PF12774">
    <property type="entry name" value="AAA_6"/>
    <property type="match status" value="1"/>
</dbReference>
<dbReference type="PANTHER" id="PTHR45703:SF36">
    <property type="entry name" value="DYNEIN HEAVY CHAIN, CYTOPLASMIC"/>
    <property type="match status" value="1"/>
</dbReference>
<keyword evidence="3" id="KW-0963">Cytoplasm</keyword>
<dbReference type="Pfam" id="PF17852">
    <property type="entry name" value="Dynein_AAA_lid"/>
    <property type="match status" value="1"/>
</dbReference>
<dbReference type="GeneID" id="114869037"/>
<protein>
    <submittedName>
        <fullName evidence="23 24">Dynein heavy chain domain-containing protein 1 isoform X1</fullName>
    </submittedName>
</protein>
<feature type="coiled-coil region" evidence="11">
    <location>
        <begin position="2934"/>
        <end position="2961"/>
    </location>
</feature>
<evidence type="ECO:0000313" key="25">
    <source>
        <dbReference type="RefSeq" id="XP_040925607.1"/>
    </source>
</evidence>
<dbReference type="InterPro" id="IPR024743">
    <property type="entry name" value="Dynein_HC_stalk"/>
</dbReference>
<dbReference type="GO" id="GO:0005524">
    <property type="term" value="F:ATP binding"/>
    <property type="evidence" value="ECO:0007669"/>
    <property type="project" value="UniProtKB-KW"/>
</dbReference>
<keyword evidence="8 11" id="KW-0175">Coiled coil</keyword>
<evidence type="ECO:0000259" key="21">
    <source>
        <dbReference type="Pfam" id="PF22597"/>
    </source>
</evidence>
<name>A0A6P7P825_BETSP</name>
<evidence type="ECO:0000259" key="19">
    <source>
        <dbReference type="Pfam" id="PF17852"/>
    </source>
</evidence>
<dbReference type="Proteomes" id="UP000515150">
    <property type="component" value="Chromosome 1"/>
</dbReference>
<dbReference type="InterPro" id="IPR042228">
    <property type="entry name" value="Dynein_linker_3"/>
</dbReference>
<dbReference type="InterPro" id="IPR043157">
    <property type="entry name" value="Dynein_AAA1S"/>
</dbReference>
<dbReference type="Gene3D" id="3.10.490.20">
    <property type="match status" value="1"/>
</dbReference>
<evidence type="ECO:0000259" key="18">
    <source>
        <dbReference type="Pfam" id="PF12781"/>
    </source>
</evidence>
<feature type="coiled-coil region" evidence="11">
    <location>
        <begin position="3129"/>
        <end position="3184"/>
    </location>
</feature>
<feature type="domain" description="Dynein heavy chain region D6 P-loop" evidence="13">
    <location>
        <begin position="3808"/>
        <end position="3908"/>
    </location>
</feature>
<evidence type="ECO:0000256" key="9">
    <source>
        <dbReference type="ARBA" id="ARBA00023175"/>
    </source>
</evidence>
<dbReference type="InterPro" id="IPR027417">
    <property type="entry name" value="P-loop_NTPase"/>
</dbReference>
<dbReference type="InterPro" id="IPR041466">
    <property type="entry name" value="Dynein_AAA5_ext"/>
</dbReference>
<keyword evidence="5" id="KW-0547">Nucleotide-binding</keyword>
<feature type="coiled-coil region" evidence="11">
    <location>
        <begin position="3513"/>
        <end position="3540"/>
    </location>
</feature>